<dbReference type="Gene3D" id="3.40.50.10310">
    <property type="entry name" value="Creatininase"/>
    <property type="match status" value="1"/>
</dbReference>
<keyword evidence="7" id="KW-1185">Reference proteome</keyword>
<organism evidence="6 7">
    <name type="scientific">Nonomuraea deserti</name>
    <dbReference type="NCBI Taxonomy" id="1848322"/>
    <lineage>
        <taxon>Bacteria</taxon>
        <taxon>Bacillati</taxon>
        <taxon>Actinomycetota</taxon>
        <taxon>Actinomycetes</taxon>
        <taxon>Streptosporangiales</taxon>
        <taxon>Streptosporangiaceae</taxon>
        <taxon>Nonomuraea</taxon>
    </lineage>
</organism>
<dbReference type="GO" id="GO:0016811">
    <property type="term" value="F:hydrolase activity, acting on carbon-nitrogen (but not peptide) bonds, in linear amides"/>
    <property type="evidence" value="ECO:0007669"/>
    <property type="project" value="TreeGrafter"/>
</dbReference>
<evidence type="ECO:0000313" key="6">
    <source>
        <dbReference type="EMBL" id="TDD03467.1"/>
    </source>
</evidence>
<evidence type="ECO:0000256" key="3">
    <source>
        <dbReference type="ARBA" id="ARBA00022801"/>
    </source>
</evidence>
<comment type="cofactor">
    <cofactor evidence="1">
        <name>Zn(2+)</name>
        <dbReference type="ChEBI" id="CHEBI:29105"/>
    </cofactor>
</comment>
<evidence type="ECO:0000256" key="1">
    <source>
        <dbReference type="ARBA" id="ARBA00001947"/>
    </source>
</evidence>
<keyword evidence="2" id="KW-0479">Metal-binding</keyword>
<dbReference type="InterPro" id="IPR003785">
    <property type="entry name" value="Creatininase/forma_Hydrolase"/>
</dbReference>
<evidence type="ECO:0000313" key="7">
    <source>
        <dbReference type="Proteomes" id="UP000295258"/>
    </source>
</evidence>
<evidence type="ECO:0000256" key="4">
    <source>
        <dbReference type="ARBA" id="ARBA00022833"/>
    </source>
</evidence>
<dbReference type="PANTHER" id="PTHR35005:SF1">
    <property type="entry name" value="2-AMINO-5-FORMYLAMINO-6-RIBOSYLAMINOPYRIMIDIN-4(3H)-ONE 5'-MONOPHOSPHATE DEFORMYLASE"/>
    <property type="match status" value="1"/>
</dbReference>
<name>A0A4R4VI68_9ACTN</name>
<dbReference type="Proteomes" id="UP000295258">
    <property type="component" value="Unassembled WGS sequence"/>
</dbReference>
<accession>A0A4R4VI68</accession>
<dbReference type="GO" id="GO:0046872">
    <property type="term" value="F:metal ion binding"/>
    <property type="evidence" value="ECO:0007669"/>
    <property type="project" value="UniProtKB-KW"/>
</dbReference>
<evidence type="ECO:0000256" key="2">
    <source>
        <dbReference type="ARBA" id="ARBA00022723"/>
    </source>
</evidence>
<comment type="caution">
    <text evidence="6">The sequence shown here is derived from an EMBL/GenBank/DDBJ whole genome shotgun (WGS) entry which is preliminary data.</text>
</comment>
<dbReference type="RefSeq" id="WP_132596926.1">
    <property type="nucleotide sequence ID" value="NZ_SMKO01000054.1"/>
</dbReference>
<dbReference type="InterPro" id="IPR024087">
    <property type="entry name" value="Creatininase-like_sf"/>
</dbReference>
<gene>
    <name evidence="6" type="ORF">E1292_20935</name>
</gene>
<dbReference type="SUPFAM" id="SSF102215">
    <property type="entry name" value="Creatininase"/>
    <property type="match status" value="1"/>
</dbReference>
<dbReference type="EMBL" id="SMKO01000054">
    <property type="protein sequence ID" value="TDD03467.1"/>
    <property type="molecule type" value="Genomic_DNA"/>
</dbReference>
<dbReference type="AlphaFoldDB" id="A0A4R4VI68"/>
<proteinExistence type="inferred from homology"/>
<reference evidence="6 7" key="1">
    <citation type="submission" date="2019-03" db="EMBL/GenBank/DDBJ databases">
        <title>Draft genome sequences of novel Actinobacteria.</title>
        <authorList>
            <person name="Sahin N."/>
            <person name="Ay H."/>
            <person name="Saygin H."/>
        </authorList>
    </citation>
    <scope>NUCLEOTIDE SEQUENCE [LARGE SCALE GENOMIC DNA]</scope>
    <source>
        <strain evidence="6 7">KC310</strain>
    </source>
</reference>
<keyword evidence="4" id="KW-0862">Zinc</keyword>
<dbReference type="GO" id="GO:0009231">
    <property type="term" value="P:riboflavin biosynthetic process"/>
    <property type="evidence" value="ECO:0007669"/>
    <property type="project" value="TreeGrafter"/>
</dbReference>
<dbReference type="Pfam" id="PF02633">
    <property type="entry name" value="Creatininase"/>
    <property type="match status" value="1"/>
</dbReference>
<evidence type="ECO:0000256" key="5">
    <source>
        <dbReference type="ARBA" id="ARBA00024029"/>
    </source>
</evidence>
<dbReference type="PANTHER" id="PTHR35005">
    <property type="entry name" value="3-DEHYDRO-SCYLLO-INOSOSE HYDROLASE"/>
    <property type="match status" value="1"/>
</dbReference>
<protein>
    <submittedName>
        <fullName evidence="6">Creatininase family protein</fullName>
    </submittedName>
</protein>
<keyword evidence="3" id="KW-0378">Hydrolase</keyword>
<comment type="similarity">
    <text evidence="5">Belongs to the creatininase superfamily.</text>
</comment>
<sequence>MTYWEQMTSARLATVDRSLPVILPLGAVEQHGPHLPLATDRILVDHFCQEIDRHLGDDVLILPTISVGYSKHHDDFPGTLSLAHETLLHQIVQTADSALRHGMASLLILNAHGGNEGIAQVALEQLGYSRPECKIVRTAWWQIASEALLAISTSGPGGVGHACELETSLLLAIAPQLVDVSAIPPRENESWFSWDTADMLRSGSASIYRRFADVSSTGVFGDPQAASAEKGQQISEIVTQRLVDLVRSMTAR</sequence>